<sequence>MKDRFKSVKSSILTVVSGVAFIFFIWLLLFSKIKASELLSPLLNKLPKNESELVKTTENILGTAVQRLRDGGAKKAIEKGSEVFEESEVAEPAREIRENVKQSVDETFSAAKELPAKEIKTIQRQICKEWFGEEFLATPSGR</sequence>
<feature type="transmembrane region" description="Helical" evidence="1">
    <location>
        <begin position="12"/>
        <end position="30"/>
    </location>
</feature>
<organism evidence="2 3">
    <name type="scientific">Candidatus Shapirobacteria bacterium CG07_land_8_20_14_0_80_39_18</name>
    <dbReference type="NCBI Taxonomy" id="1974882"/>
    <lineage>
        <taxon>Bacteria</taxon>
        <taxon>Candidatus Shapironibacteriota</taxon>
    </lineage>
</organism>
<evidence type="ECO:0000313" key="3">
    <source>
        <dbReference type="Proteomes" id="UP000229502"/>
    </source>
</evidence>
<name>A0A2M6YRB4_9BACT</name>
<dbReference type="EMBL" id="PEWZ01000090">
    <property type="protein sequence ID" value="PIU34818.1"/>
    <property type="molecule type" value="Genomic_DNA"/>
</dbReference>
<proteinExistence type="predicted"/>
<comment type="caution">
    <text evidence="2">The sequence shown here is derived from an EMBL/GenBank/DDBJ whole genome shotgun (WGS) entry which is preliminary data.</text>
</comment>
<evidence type="ECO:0000256" key="1">
    <source>
        <dbReference type="SAM" id="Phobius"/>
    </source>
</evidence>
<protein>
    <submittedName>
        <fullName evidence="2">Uncharacterized protein</fullName>
    </submittedName>
</protein>
<accession>A0A2M6YRB4</accession>
<dbReference type="Proteomes" id="UP000229502">
    <property type="component" value="Unassembled WGS sequence"/>
</dbReference>
<keyword evidence="1" id="KW-0472">Membrane</keyword>
<gene>
    <name evidence="2" type="ORF">COT03_01825</name>
</gene>
<keyword evidence="1" id="KW-0812">Transmembrane</keyword>
<evidence type="ECO:0000313" key="2">
    <source>
        <dbReference type="EMBL" id="PIU34818.1"/>
    </source>
</evidence>
<dbReference type="AlphaFoldDB" id="A0A2M6YRB4"/>
<reference evidence="3" key="1">
    <citation type="submission" date="2017-09" db="EMBL/GenBank/DDBJ databases">
        <title>Depth-based differentiation of microbial function through sediment-hosted aquifers and enrichment of novel symbionts in the deep terrestrial subsurface.</title>
        <authorList>
            <person name="Probst A.J."/>
            <person name="Ladd B."/>
            <person name="Jarett J.K."/>
            <person name="Geller-Mcgrath D.E."/>
            <person name="Sieber C.M.K."/>
            <person name="Emerson J.B."/>
            <person name="Anantharaman K."/>
            <person name="Thomas B.C."/>
            <person name="Malmstrom R."/>
            <person name="Stieglmeier M."/>
            <person name="Klingl A."/>
            <person name="Woyke T."/>
            <person name="Ryan C.M."/>
            <person name="Banfield J.F."/>
        </authorList>
    </citation>
    <scope>NUCLEOTIDE SEQUENCE [LARGE SCALE GENOMIC DNA]</scope>
</reference>
<keyword evidence="1" id="KW-1133">Transmembrane helix</keyword>